<gene>
    <name evidence="8" type="ORF">QBC33DRAFT_528859</name>
</gene>
<dbReference type="Proteomes" id="UP001244011">
    <property type="component" value="Unassembled WGS sequence"/>
</dbReference>
<dbReference type="InterPro" id="IPR028592">
    <property type="entry name" value="QTRTD1"/>
</dbReference>
<feature type="compositionally biased region" description="Basic and acidic residues" evidence="6">
    <location>
        <begin position="431"/>
        <end position="441"/>
    </location>
</feature>
<dbReference type="GO" id="GO:0046872">
    <property type="term" value="F:metal ion binding"/>
    <property type="evidence" value="ECO:0007669"/>
    <property type="project" value="UniProtKB-KW"/>
</dbReference>
<reference evidence="8" key="1">
    <citation type="submission" date="2023-06" db="EMBL/GenBank/DDBJ databases">
        <title>Genome-scale phylogeny and comparative genomics of the fungal order Sordariales.</title>
        <authorList>
            <consortium name="Lawrence Berkeley National Laboratory"/>
            <person name="Hensen N."/>
            <person name="Bonometti L."/>
            <person name="Westerberg I."/>
            <person name="Brannstrom I.O."/>
            <person name="Guillou S."/>
            <person name="Cros-Aarteil S."/>
            <person name="Calhoun S."/>
            <person name="Haridas S."/>
            <person name="Kuo A."/>
            <person name="Mondo S."/>
            <person name="Pangilinan J."/>
            <person name="Riley R."/>
            <person name="Labutti K."/>
            <person name="Andreopoulos B."/>
            <person name="Lipzen A."/>
            <person name="Chen C."/>
            <person name="Yanf M."/>
            <person name="Daum C."/>
            <person name="Ng V."/>
            <person name="Clum A."/>
            <person name="Steindorff A."/>
            <person name="Ohm R."/>
            <person name="Martin F."/>
            <person name="Silar P."/>
            <person name="Natvig D."/>
            <person name="Lalanne C."/>
            <person name="Gautier V."/>
            <person name="Ament-Velasquez S.L."/>
            <person name="Kruys A."/>
            <person name="Hutchinson M.I."/>
            <person name="Powell A.J."/>
            <person name="Barry K."/>
            <person name="Miller A.N."/>
            <person name="Grigoriev I.V."/>
            <person name="Debuchy R."/>
            <person name="Gladieux P."/>
            <person name="Thoren M.H."/>
            <person name="Johannesson H."/>
        </authorList>
    </citation>
    <scope>NUCLEOTIDE SEQUENCE</scope>
    <source>
        <strain evidence="8">8032-3</strain>
    </source>
</reference>
<feature type="binding site" evidence="5">
    <location>
        <position position="379"/>
    </location>
    <ligand>
        <name>Zn(2+)</name>
        <dbReference type="ChEBI" id="CHEBI:29105"/>
    </ligand>
</feature>
<name>A0AAJ0FJI4_9PEZI</name>
<evidence type="ECO:0000313" key="8">
    <source>
        <dbReference type="EMBL" id="KAK1770666.1"/>
    </source>
</evidence>
<comment type="similarity">
    <text evidence="5">Belongs to the queuine tRNA-ribosyltransferase family. QTRT2 subfamily.</text>
</comment>
<dbReference type="PANTHER" id="PTHR46064">
    <property type="entry name" value="QUEUINE TRNA-RIBOSYLTRANSFERASE ACCESSORY SUBUNIT 2"/>
    <property type="match status" value="1"/>
</dbReference>
<feature type="compositionally biased region" description="Basic and acidic residues" evidence="6">
    <location>
        <begin position="493"/>
        <end position="507"/>
    </location>
</feature>
<dbReference type="Gene3D" id="3.20.20.105">
    <property type="entry name" value="Queuine tRNA-ribosyltransferase-like"/>
    <property type="match status" value="1"/>
</dbReference>
<dbReference type="EMBL" id="MU839000">
    <property type="protein sequence ID" value="KAK1770666.1"/>
    <property type="molecule type" value="Genomic_DNA"/>
</dbReference>
<comment type="function">
    <text evidence="5">Non-catalytic subunit of the queuine tRNA-ribosyltransferase (TGT) that catalyzes the base-exchange of a guanine (G) residue with queuine (Q) at position 34 (anticodon wobble position) in tRNAs with GU(N) anticodons (tRNA-Asp, -Asn, -His and -Tyr), resulting in the hypermodified nucleoside queuosine (7-(((4,5-cis-dihydroxy-2-cyclopenten-1-yl)amino)methyl)-7-deazaguanosine).</text>
</comment>
<dbReference type="GO" id="GO:0005737">
    <property type="term" value="C:cytoplasm"/>
    <property type="evidence" value="ECO:0007669"/>
    <property type="project" value="UniProtKB-SubCell"/>
</dbReference>
<keyword evidence="2 5" id="KW-0819">tRNA processing</keyword>
<feature type="region of interest" description="Disordered" evidence="6">
    <location>
        <begin position="418"/>
        <end position="450"/>
    </location>
</feature>
<comment type="cofactor">
    <cofactor evidence="5">
        <name>Zn(2+)</name>
        <dbReference type="ChEBI" id="CHEBI:29105"/>
    </cofactor>
    <text evidence="5">Binds 1 zinc ion per subunit.</text>
</comment>
<keyword evidence="1 5" id="KW-0963">Cytoplasm</keyword>
<feature type="binding site" evidence="5">
    <location>
        <position position="348"/>
    </location>
    <ligand>
        <name>Zn(2+)</name>
        <dbReference type="ChEBI" id="CHEBI:29105"/>
    </ligand>
</feature>
<evidence type="ECO:0000313" key="9">
    <source>
        <dbReference type="Proteomes" id="UP001244011"/>
    </source>
</evidence>
<dbReference type="InterPro" id="IPR036511">
    <property type="entry name" value="TGT-like_sf"/>
</dbReference>
<dbReference type="GeneID" id="85310282"/>
<evidence type="ECO:0000256" key="2">
    <source>
        <dbReference type="ARBA" id="ARBA00022694"/>
    </source>
</evidence>
<sequence>MHKSEEGADAMRFEVLKSVLGDGASARLGRLTIPHRKVLETPGFFPISSRGAVPHVTPDIFAKHVESAGVYMGLEDFIEKSQKNPKREPPIYNVPSSHATPLHAYTAMPPSTITVLGARRFPAIAAPMGNSQNGISIFASTGFQGLSTEEYETATETLKPDIVIPLADLTPSSATPKPKRALRMAERTEDWLNHWFRRLDPDSVLKPSNISVFAPVLPIPYPMQWEYLNRLSEDHQQALSGLAIYNTDILPDLKNYSSLLPLPRLSLDEAATPHDILKQISLGVDIFLLPFINTASDNGIALTFTFPAPQPAATPPTDPNPDTAPLPLGIDMSSPTHQTSLLPLRPGCACHACTHHHRAYVHHLLRAREMLGWTLLQIHNHRVASDFFAGVRASYGAGLGATDGARFAAAYEPDLPPAGADARPRARGYHFRSEGGDERRNRPAWGRLGGDGEAGAGEVVVVGGVDGLTVAEDGVAVRDSVQTPLVPDGDSAELDKRGFAEVEGKER</sequence>
<dbReference type="InterPro" id="IPR002616">
    <property type="entry name" value="tRNA_ribo_trans-like"/>
</dbReference>
<dbReference type="SUPFAM" id="SSF51713">
    <property type="entry name" value="tRNA-guanine transglycosylase"/>
    <property type="match status" value="1"/>
</dbReference>
<dbReference type="InterPro" id="IPR050852">
    <property type="entry name" value="Queuine_tRNA-ribosyltrfase"/>
</dbReference>
<evidence type="ECO:0000256" key="4">
    <source>
        <dbReference type="ARBA" id="ARBA00022833"/>
    </source>
</evidence>
<proteinExistence type="inferred from homology"/>
<keyword evidence="3 5" id="KW-0479">Metal-binding</keyword>
<evidence type="ECO:0000256" key="1">
    <source>
        <dbReference type="ARBA" id="ARBA00022490"/>
    </source>
</evidence>
<dbReference type="HAMAP" id="MF_03043">
    <property type="entry name" value="QTRT2"/>
    <property type="match status" value="1"/>
</dbReference>
<dbReference type="GO" id="GO:0006400">
    <property type="term" value="P:tRNA modification"/>
    <property type="evidence" value="ECO:0007669"/>
    <property type="project" value="InterPro"/>
</dbReference>
<protein>
    <recommendedName>
        <fullName evidence="5">Queuine tRNA-ribosyltransferase accessory subunit 2</fullName>
    </recommendedName>
    <alternativeName>
        <fullName evidence="5">Queuine tRNA-ribosyltransferase domain-containing protein 1</fullName>
    </alternativeName>
</protein>
<evidence type="ECO:0000256" key="3">
    <source>
        <dbReference type="ARBA" id="ARBA00022723"/>
    </source>
</evidence>
<dbReference type="Pfam" id="PF01702">
    <property type="entry name" value="TGT"/>
    <property type="match status" value="1"/>
</dbReference>
<dbReference type="AlphaFoldDB" id="A0AAJ0FJI4"/>
<organism evidence="8 9">
    <name type="scientific">Phialemonium atrogriseum</name>
    <dbReference type="NCBI Taxonomy" id="1093897"/>
    <lineage>
        <taxon>Eukaryota</taxon>
        <taxon>Fungi</taxon>
        <taxon>Dikarya</taxon>
        <taxon>Ascomycota</taxon>
        <taxon>Pezizomycotina</taxon>
        <taxon>Sordariomycetes</taxon>
        <taxon>Sordariomycetidae</taxon>
        <taxon>Cephalothecales</taxon>
        <taxon>Cephalothecaceae</taxon>
        <taxon>Phialemonium</taxon>
    </lineage>
</organism>
<dbReference type="PANTHER" id="PTHR46064:SF1">
    <property type="entry name" value="QUEUINE TRNA-RIBOSYLTRANSFERASE ACCESSORY SUBUNIT 2"/>
    <property type="match status" value="1"/>
</dbReference>
<comment type="subcellular location">
    <subcellularLocation>
        <location evidence="5">Cytoplasm</location>
    </subcellularLocation>
</comment>
<evidence type="ECO:0000259" key="7">
    <source>
        <dbReference type="Pfam" id="PF01702"/>
    </source>
</evidence>
<comment type="caution">
    <text evidence="8">The sequence shown here is derived from an EMBL/GenBank/DDBJ whole genome shotgun (WGS) entry which is preliminary data.</text>
</comment>
<evidence type="ECO:0000256" key="5">
    <source>
        <dbReference type="HAMAP-Rule" id="MF_03043"/>
    </source>
</evidence>
<dbReference type="RefSeq" id="XP_060286879.1">
    <property type="nucleotide sequence ID" value="XM_060427095.1"/>
</dbReference>
<dbReference type="GO" id="GO:0008479">
    <property type="term" value="F:tRNA-guanosine(34) queuine transglycosylase activity"/>
    <property type="evidence" value="ECO:0007669"/>
    <property type="project" value="UniProtKB-UniRule"/>
</dbReference>
<comment type="subunit">
    <text evidence="5">Heterodimer of a catalytic subunit and an accessory subunit.</text>
</comment>
<feature type="region of interest" description="Disordered" evidence="6">
    <location>
        <begin position="477"/>
        <end position="507"/>
    </location>
</feature>
<accession>A0AAJ0FJI4</accession>
<feature type="binding site" evidence="5">
    <location>
        <position position="353"/>
    </location>
    <ligand>
        <name>Zn(2+)</name>
        <dbReference type="ChEBI" id="CHEBI:29105"/>
    </ligand>
</feature>
<feature type="binding site" evidence="5">
    <location>
        <position position="350"/>
    </location>
    <ligand>
        <name>Zn(2+)</name>
        <dbReference type="ChEBI" id="CHEBI:29105"/>
    </ligand>
</feature>
<feature type="domain" description="tRNA-guanine(15) transglycosylase-like" evidence="7">
    <location>
        <begin position="25"/>
        <end position="398"/>
    </location>
</feature>
<keyword evidence="9" id="KW-1185">Reference proteome</keyword>
<keyword evidence="4 5" id="KW-0862">Zinc</keyword>
<evidence type="ECO:0000256" key="6">
    <source>
        <dbReference type="SAM" id="MobiDB-lite"/>
    </source>
</evidence>